<name>A0AAU7CFA7_9BACT</name>
<evidence type="ECO:0000256" key="3">
    <source>
        <dbReference type="ARBA" id="ARBA00031983"/>
    </source>
</evidence>
<comment type="catalytic activity">
    <reaction evidence="1">
        <text>AMP + H2O = D-ribose 5-phosphate + adenine</text>
        <dbReference type="Rhea" id="RHEA:20129"/>
        <dbReference type="ChEBI" id="CHEBI:15377"/>
        <dbReference type="ChEBI" id="CHEBI:16708"/>
        <dbReference type="ChEBI" id="CHEBI:78346"/>
        <dbReference type="ChEBI" id="CHEBI:456215"/>
        <dbReference type="EC" id="3.2.2.4"/>
    </reaction>
</comment>
<dbReference type="EMBL" id="CP155447">
    <property type="protein sequence ID" value="XBH03684.1"/>
    <property type="molecule type" value="Genomic_DNA"/>
</dbReference>
<feature type="region of interest" description="Disordered" evidence="4">
    <location>
        <begin position="1"/>
        <end position="47"/>
    </location>
</feature>
<protein>
    <recommendedName>
        <fullName evidence="3">AMP nucleosidase</fullName>
        <ecNumber evidence="2">3.2.2.4</ecNumber>
    </recommendedName>
    <alternativeName>
        <fullName evidence="3">AMP nucleosidase</fullName>
    </alternativeName>
</protein>
<dbReference type="GO" id="GO:0009691">
    <property type="term" value="P:cytokinin biosynthetic process"/>
    <property type="evidence" value="ECO:0007669"/>
    <property type="project" value="InterPro"/>
</dbReference>
<proteinExistence type="predicted"/>
<dbReference type="SUPFAM" id="SSF102405">
    <property type="entry name" value="MCP/YpsA-like"/>
    <property type="match status" value="1"/>
</dbReference>
<dbReference type="GO" id="GO:0005829">
    <property type="term" value="C:cytosol"/>
    <property type="evidence" value="ECO:0007669"/>
    <property type="project" value="TreeGrafter"/>
</dbReference>
<dbReference type="Pfam" id="PF03641">
    <property type="entry name" value="Lysine_decarbox"/>
    <property type="match status" value="1"/>
</dbReference>
<dbReference type="EC" id="3.2.2.4" evidence="2"/>
<sequence>MDRVDPNTGRNQDPISYTNGQSAEAARRRILQPPLRVPQGSRATEDEELLNRPLPPFPQAQAPELAAFTHTDPWRVLRIQGEFVNGMDALAEIGAGVAVFGSARFGEDNPIYAEARALGAKLVEAGFAVITGGGPGLMEAANRGAFEAGGISVGCNIELPFEQSENRYTTLSIDFRYFFVRKTMFVKYANGFVIFPGGFGTLDELFEALTLVQTRKISRFPIVLYGSAYWNGLLDWIKGTQLVHGAISPEDMNLLIVTDSVDEARDVIVDCYNTRCWTTWKKSEGAKLDADPPGAPATAIDPTKSDAQ</sequence>
<evidence type="ECO:0000313" key="5">
    <source>
        <dbReference type="EMBL" id="XBH03684.1"/>
    </source>
</evidence>
<dbReference type="FunFam" id="3.40.50.450:FF:000011">
    <property type="entry name" value="TIGR00730 family Rossman fold protein"/>
    <property type="match status" value="1"/>
</dbReference>
<evidence type="ECO:0000256" key="4">
    <source>
        <dbReference type="SAM" id="MobiDB-lite"/>
    </source>
</evidence>
<gene>
    <name evidence="5" type="ORF">V5E97_36070</name>
</gene>
<evidence type="ECO:0000256" key="2">
    <source>
        <dbReference type="ARBA" id="ARBA00011985"/>
    </source>
</evidence>
<dbReference type="Gene3D" id="3.40.50.450">
    <property type="match status" value="1"/>
</dbReference>
<feature type="compositionally biased region" description="Polar residues" evidence="4">
    <location>
        <begin position="8"/>
        <end position="22"/>
    </location>
</feature>
<dbReference type="GO" id="GO:0008714">
    <property type="term" value="F:AMP nucleosidase activity"/>
    <property type="evidence" value="ECO:0007669"/>
    <property type="project" value="UniProtKB-EC"/>
</dbReference>
<dbReference type="InterPro" id="IPR031100">
    <property type="entry name" value="LOG_fam"/>
</dbReference>
<dbReference type="NCBIfam" id="TIGR00730">
    <property type="entry name" value="Rossman fold protein, TIGR00730 family"/>
    <property type="match status" value="1"/>
</dbReference>
<dbReference type="AlphaFoldDB" id="A0AAU7CFA7"/>
<organism evidence="5">
    <name type="scientific">Singulisphaera sp. Ch08</name>
    <dbReference type="NCBI Taxonomy" id="3120278"/>
    <lineage>
        <taxon>Bacteria</taxon>
        <taxon>Pseudomonadati</taxon>
        <taxon>Planctomycetota</taxon>
        <taxon>Planctomycetia</taxon>
        <taxon>Isosphaerales</taxon>
        <taxon>Isosphaeraceae</taxon>
        <taxon>Singulisphaera</taxon>
    </lineage>
</organism>
<dbReference type="PANTHER" id="PTHR43393">
    <property type="entry name" value="CYTOKININ RIBOSIDE 5'-MONOPHOSPHATE PHOSPHORIBOHYDROLASE"/>
    <property type="match status" value="1"/>
</dbReference>
<dbReference type="PANTHER" id="PTHR43393:SF2">
    <property type="entry name" value="CYTOKININ RIBOSIDE 5'-MONOPHOSPHATE PHOSPHORIBOHYDROLASE"/>
    <property type="match status" value="1"/>
</dbReference>
<dbReference type="InterPro" id="IPR005269">
    <property type="entry name" value="LOG"/>
</dbReference>
<reference evidence="5" key="1">
    <citation type="submission" date="2024-05" db="EMBL/GenBank/DDBJ databases">
        <title>Planctomycetes of the genus Singulisphaera possess chitinolytic capabilities.</title>
        <authorList>
            <person name="Ivanova A."/>
        </authorList>
    </citation>
    <scope>NUCLEOTIDE SEQUENCE</scope>
    <source>
        <strain evidence="5">Ch08T</strain>
    </source>
</reference>
<dbReference type="InterPro" id="IPR052341">
    <property type="entry name" value="LOG_family_nucleotidases"/>
</dbReference>
<accession>A0AAU7CFA7</accession>
<feature type="region of interest" description="Disordered" evidence="4">
    <location>
        <begin position="284"/>
        <end position="308"/>
    </location>
</feature>
<dbReference type="RefSeq" id="WP_406696423.1">
    <property type="nucleotide sequence ID" value="NZ_CP155447.1"/>
</dbReference>
<evidence type="ECO:0000256" key="1">
    <source>
        <dbReference type="ARBA" id="ARBA00000274"/>
    </source>
</evidence>